<dbReference type="EMBL" id="BMAT01007630">
    <property type="protein sequence ID" value="GFR68019.1"/>
    <property type="molecule type" value="Genomic_DNA"/>
</dbReference>
<proteinExistence type="predicted"/>
<reference evidence="1 2" key="1">
    <citation type="journal article" date="2021" name="Elife">
        <title>Chloroplast acquisition without the gene transfer in kleptoplastic sea slugs, Plakobranchus ocellatus.</title>
        <authorList>
            <person name="Maeda T."/>
            <person name="Takahashi S."/>
            <person name="Yoshida T."/>
            <person name="Shimamura S."/>
            <person name="Takaki Y."/>
            <person name="Nagai Y."/>
            <person name="Toyoda A."/>
            <person name="Suzuki Y."/>
            <person name="Arimoto A."/>
            <person name="Ishii H."/>
            <person name="Satoh N."/>
            <person name="Nishiyama T."/>
            <person name="Hasebe M."/>
            <person name="Maruyama T."/>
            <person name="Minagawa J."/>
            <person name="Obokata J."/>
            <person name="Shigenobu S."/>
        </authorList>
    </citation>
    <scope>NUCLEOTIDE SEQUENCE [LARGE SCALE GENOMIC DNA]</scope>
</reference>
<protein>
    <submittedName>
        <fullName evidence="1">Uncharacterized protein</fullName>
    </submittedName>
</protein>
<accession>A0AAV4F4V6</accession>
<gene>
    <name evidence="1" type="ORF">ElyMa_003720700</name>
</gene>
<sequence length="93" mass="10151">MYAKLFISRQYLNIFCRRHTTLSVTSWDQVSAGSTQQESLSLMPRGQVLIGSTQQASLSVMPRDQVSAGGTQQESLGVTNFSAKILPADMLLA</sequence>
<dbReference type="Proteomes" id="UP000762676">
    <property type="component" value="Unassembled WGS sequence"/>
</dbReference>
<evidence type="ECO:0000313" key="2">
    <source>
        <dbReference type="Proteomes" id="UP000762676"/>
    </source>
</evidence>
<comment type="caution">
    <text evidence="1">The sequence shown here is derived from an EMBL/GenBank/DDBJ whole genome shotgun (WGS) entry which is preliminary data.</text>
</comment>
<evidence type="ECO:0000313" key="1">
    <source>
        <dbReference type="EMBL" id="GFR68019.1"/>
    </source>
</evidence>
<keyword evidence="2" id="KW-1185">Reference proteome</keyword>
<organism evidence="1 2">
    <name type="scientific">Elysia marginata</name>
    <dbReference type="NCBI Taxonomy" id="1093978"/>
    <lineage>
        <taxon>Eukaryota</taxon>
        <taxon>Metazoa</taxon>
        <taxon>Spiralia</taxon>
        <taxon>Lophotrochozoa</taxon>
        <taxon>Mollusca</taxon>
        <taxon>Gastropoda</taxon>
        <taxon>Heterobranchia</taxon>
        <taxon>Euthyneura</taxon>
        <taxon>Panpulmonata</taxon>
        <taxon>Sacoglossa</taxon>
        <taxon>Placobranchoidea</taxon>
        <taxon>Plakobranchidae</taxon>
        <taxon>Elysia</taxon>
    </lineage>
</organism>
<dbReference type="AlphaFoldDB" id="A0AAV4F4V6"/>
<name>A0AAV4F4V6_9GAST</name>